<keyword evidence="9" id="KW-1185">Reference proteome</keyword>
<evidence type="ECO:0000256" key="1">
    <source>
        <dbReference type="ARBA" id="ARBA00022630"/>
    </source>
</evidence>
<sequence>MARRPKHDHYDVIVIGSGMGGLGTAAYLAQAGYKVLVVERHYRAGGYTHSFRRHQYTFDAGVRIVAGAEHGLLSDLLEAAGLTGKLPFIRLDEVYAAWYPEHQFTVPRQVQGLVQTYTDLFPEQEPNIKALVAEMEAVYEAMIEMIHARDPFQVLSNPMIMKYRSLTFHEMLHSFLTDEQAIYTFAALCGYYGTSPKTGSAMFFAYAIMSYFKSEIYYCKGGFQQMANAFVERIESLGGEVCLSNEVQQIVVEDKQVKGVRLQTGEYVTAPLVVCNGDMLKMIHNLVGEEHFPSRYIKKISKLAVAFSAFEVFIGTDLPLEEMGLAHETFLYTDYNYEKLYDNHHNLKELGAEGVCMLAISIPSLVDPSLAPEGKKTIALTTFAPYDIGEPWADAKPKFEQALIKLAEKVIPGLSEHLDFVESGTPLTMERFTNNSFGSIYGWNQNMEQMISRPQHETPIKGLHVAGHWTDPGGGVVSVLLSGYKLSQKILTKEQSS</sequence>
<keyword evidence="6" id="KW-1133">Transmembrane helix</keyword>
<keyword evidence="5" id="KW-0520">NAD</keyword>
<dbReference type="InterPro" id="IPR002937">
    <property type="entry name" value="Amino_oxidase"/>
</dbReference>
<protein>
    <submittedName>
        <fullName evidence="8">Prolycopene isomerase</fullName>
    </submittedName>
</protein>
<dbReference type="SUPFAM" id="SSF51905">
    <property type="entry name" value="FAD/NAD(P)-binding domain"/>
    <property type="match status" value="1"/>
</dbReference>
<dbReference type="EMBL" id="QGGL01000017">
    <property type="protein sequence ID" value="PWK07432.1"/>
    <property type="molecule type" value="Genomic_DNA"/>
</dbReference>
<feature type="transmembrane region" description="Helical" evidence="6">
    <location>
        <begin position="12"/>
        <end position="33"/>
    </location>
</feature>
<evidence type="ECO:0000313" key="8">
    <source>
        <dbReference type="EMBL" id="PWK07432.1"/>
    </source>
</evidence>
<keyword evidence="6" id="KW-0472">Membrane</keyword>
<dbReference type="PANTHER" id="PTHR46091:SF3">
    <property type="entry name" value="AMINE OXIDASE DOMAIN-CONTAINING PROTEIN"/>
    <property type="match status" value="1"/>
</dbReference>
<dbReference type="Pfam" id="PF01593">
    <property type="entry name" value="Amino_oxidase"/>
    <property type="match status" value="1"/>
</dbReference>
<feature type="domain" description="Amine oxidase" evidence="7">
    <location>
        <begin position="19"/>
        <end position="491"/>
    </location>
</feature>
<dbReference type="AlphaFoldDB" id="A0A316D8U3"/>
<dbReference type="PANTHER" id="PTHR46091">
    <property type="entry name" value="BLR7054 PROTEIN"/>
    <property type="match status" value="1"/>
</dbReference>
<dbReference type="Proteomes" id="UP000245634">
    <property type="component" value="Unassembled WGS sequence"/>
</dbReference>
<keyword evidence="1" id="KW-0285">Flavoprotein</keyword>
<proteinExistence type="predicted"/>
<name>A0A316D8U3_9BACL</name>
<dbReference type="GO" id="GO:0016853">
    <property type="term" value="F:isomerase activity"/>
    <property type="evidence" value="ECO:0007669"/>
    <property type="project" value="UniProtKB-KW"/>
</dbReference>
<evidence type="ECO:0000259" key="7">
    <source>
        <dbReference type="Pfam" id="PF01593"/>
    </source>
</evidence>
<evidence type="ECO:0000256" key="3">
    <source>
        <dbReference type="ARBA" id="ARBA00022827"/>
    </source>
</evidence>
<keyword evidence="8" id="KW-0413">Isomerase</keyword>
<gene>
    <name evidence="8" type="ORF">C7459_11730</name>
</gene>
<evidence type="ECO:0000256" key="4">
    <source>
        <dbReference type="ARBA" id="ARBA00022857"/>
    </source>
</evidence>
<dbReference type="InterPro" id="IPR052206">
    <property type="entry name" value="Retinol_saturase"/>
</dbReference>
<comment type="caution">
    <text evidence="8">The sequence shown here is derived from an EMBL/GenBank/DDBJ whole genome shotgun (WGS) entry which is preliminary data.</text>
</comment>
<evidence type="ECO:0000256" key="2">
    <source>
        <dbReference type="ARBA" id="ARBA00022729"/>
    </source>
</evidence>
<dbReference type="Gene3D" id="3.50.50.60">
    <property type="entry name" value="FAD/NAD(P)-binding domain"/>
    <property type="match status" value="1"/>
</dbReference>
<organism evidence="8 9">
    <name type="scientific">Tumebacillus permanentifrigoris</name>
    <dbReference type="NCBI Taxonomy" id="378543"/>
    <lineage>
        <taxon>Bacteria</taxon>
        <taxon>Bacillati</taxon>
        <taxon>Bacillota</taxon>
        <taxon>Bacilli</taxon>
        <taxon>Bacillales</taxon>
        <taxon>Alicyclobacillaceae</taxon>
        <taxon>Tumebacillus</taxon>
    </lineage>
</organism>
<keyword evidence="3" id="KW-0274">FAD</keyword>
<evidence type="ECO:0000256" key="5">
    <source>
        <dbReference type="ARBA" id="ARBA00023027"/>
    </source>
</evidence>
<keyword evidence="4" id="KW-0521">NADP</keyword>
<dbReference type="Gene3D" id="3.90.660.50">
    <property type="match status" value="1"/>
</dbReference>
<dbReference type="GO" id="GO:0016491">
    <property type="term" value="F:oxidoreductase activity"/>
    <property type="evidence" value="ECO:0007669"/>
    <property type="project" value="InterPro"/>
</dbReference>
<dbReference type="RefSeq" id="WP_109690596.1">
    <property type="nucleotide sequence ID" value="NZ_QGGL01000017.1"/>
</dbReference>
<evidence type="ECO:0000313" key="9">
    <source>
        <dbReference type="Proteomes" id="UP000245634"/>
    </source>
</evidence>
<reference evidence="8 9" key="1">
    <citation type="submission" date="2018-05" db="EMBL/GenBank/DDBJ databases">
        <title>Genomic Encyclopedia of Type Strains, Phase IV (KMG-IV): sequencing the most valuable type-strain genomes for metagenomic binning, comparative biology and taxonomic classification.</title>
        <authorList>
            <person name="Goeker M."/>
        </authorList>
    </citation>
    <scope>NUCLEOTIDE SEQUENCE [LARGE SCALE GENOMIC DNA]</scope>
    <source>
        <strain evidence="8 9">DSM 18773</strain>
    </source>
</reference>
<keyword evidence="2" id="KW-0732">Signal</keyword>
<evidence type="ECO:0000256" key="6">
    <source>
        <dbReference type="SAM" id="Phobius"/>
    </source>
</evidence>
<accession>A0A316D8U3</accession>
<dbReference type="InterPro" id="IPR036188">
    <property type="entry name" value="FAD/NAD-bd_sf"/>
</dbReference>
<dbReference type="OrthoDB" id="9814556at2"/>
<keyword evidence="6" id="KW-0812">Transmembrane</keyword>